<dbReference type="Gene3D" id="2.40.110.10">
    <property type="entry name" value="Butyryl-CoA Dehydrogenase, subunit A, domain 2"/>
    <property type="match status" value="1"/>
</dbReference>
<comment type="cofactor">
    <cofactor evidence="1">
        <name>FAD</name>
        <dbReference type="ChEBI" id="CHEBI:57692"/>
    </cofactor>
</comment>
<keyword evidence="3" id="KW-0285">Flavoprotein</keyword>
<comment type="similarity">
    <text evidence="2">Belongs to the acyl-CoA dehydrogenase family.</text>
</comment>
<feature type="transmembrane region" description="Helical" evidence="7">
    <location>
        <begin position="45"/>
        <end position="66"/>
    </location>
</feature>
<dbReference type="Proteomes" id="UP000199024">
    <property type="component" value="Unassembled WGS sequence"/>
</dbReference>
<feature type="domain" description="Acyl-CoA dehydrogenase/oxidase C-terminal" evidence="8">
    <location>
        <begin position="384"/>
        <end position="546"/>
    </location>
</feature>
<proteinExistence type="inferred from homology"/>
<feature type="domain" description="Acyl-CoA dehydrogenase-like C-terminal" evidence="11">
    <location>
        <begin position="593"/>
        <end position="691"/>
    </location>
</feature>
<dbReference type="InterPro" id="IPR009100">
    <property type="entry name" value="AcylCoA_DH/oxidase_NM_dom_sf"/>
</dbReference>
<evidence type="ECO:0000313" key="13">
    <source>
        <dbReference type="Proteomes" id="UP000199024"/>
    </source>
</evidence>
<dbReference type="InterPro" id="IPR046373">
    <property type="entry name" value="Acyl-CoA_Oxase/DH_mid-dom_sf"/>
</dbReference>
<dbReference type="Gene3D" id="1.20.140.10">
    <property type="entry name" value="Butyryl-CoA Dehydrogenase, subunit A, domain 3"/>
    <property type="match status" value="2"/>
</dbReference>
<evidence type="ECO:0000256" key="1">
    <source>
        <dbReference type="ARBA" id="ARBA00001974"/>
    </source>
</evidence>
<evidence type="ECO:0000256" key="5">
    <source>
        <dbReference type="ARBA" id="ARBA00023002"/>
    </source>
</evidence>
<feature type="domain" description="Acyl-CoA dehydrogenase/oxidase N-terminal" evidence="10">
    <location>
        <begin position="158"/>
        <end position="270"/>
    </location>
</feature>
<dbReference type="PANTHER" id="PTHR43884:SF12">
    <property type="entry name" value="ISOVALERYL-COA DEHYDROGENASE, MITOCHONDRIAL-RELATED"/>
    <property type="match status" value="1"/>
</dbReference>
<dbReference type="Pfam" id="PF02770">
    <property type="entry name" value="Acyl-CoA_dh_M"/>
    <property type="match status" value="1"/>
</dbReference>
<dbReference type="Pfam" id="PF21263">
    <property type="entry name" value="Acyl-CoA-dh_C"/>
    <property type="match status" value="1"/>
</dbReference>
<dbReference type="InterPro" id="IPR036250">
    <property type="entry name" value="AcylCo_DH-like_C"/>
</dbReference>
<evidence type="ECO:0000256" key="4">
    <source>
        <dbReference type="ARBA" id="ARBA00022827"/>
    </source>
</evidence>
<dbReference type="FunFam" id="1.10.540.10:FF:000001">
    <property type="entry name" value="Very long-chain-specific acyl-CoA dehydrogenase, mitochondrial"/>
    <property type="match status" value="1"/>
</dbReference>
<dbReference type="Gene3D" id="1.10.540.10">
    <property type="entry name" value="Acyl-CoA dehydrogenase/oxidase, N-terminal domain"/>
    <property type="match status" value="1"/>
</dbReference>
<evidence type="ECO:0000256" key="7">
    <source>
        <dbReference type="SAM" id="Phobius"/>
    </source>
</evidence>
<dbReference type="FunFam" id="1.20.140.10:FF:000019">
    <property type="entry name" value="Acyl-CoA dehydrogenase"/>
    <property type="match status" value="1"/>
</dbReference>
<dbReference type="InterPro" id="IPR049426">
    <property type="entry name" value="Acyl-CoA-dh-like_C"/>
</dbReference>
<feature type="transmembrane region" description="Helical" evidence="7">
    <location>
        <begin position="12"/>
        <end position="33"/>
    </location>
</feature>
<accession>A0A1I6MS47</accession>
<dbReference type="FunFam" id="2.40.110.10:FF:000006">
    <property type="entry name" value="very long-chain specific acyl-CoA dehydrogenase, mitochondrial"/>
    <property type="match status" value="1"/>
</dbReference>
<evidence type="ECO:0000259" key="10">
    <source>
        <dbReference type="Pfam" id="PF02771"/>
    </source>
</evidence>
<evidence type="ECO:0000256" key="6">
    <source>
        <dbReference type="ARBA" id="ARBA00052546"/>
    </source>
</evidence>
<evidence type="ECO:0000259" key="8">
    <source>
        <dbReference type="Pfam" id="PF00441"/>
    </source>
</evidence>
<dbReference type="Pfam" id="PF00441">
    <property type="entry name" value="Acyl-CoA_dh_1"/>
    <property type="match status" value="1"/>
</dbReference>
<evidence type="ECO:0000256" key="3">
    <source>
        <dbReference type="ARBA" id="ARBA00022630"/>
    </source>
</evidence>
<dbReference type="RefSeq" id="WP_245781937.1">
    <property type="nucleotide sequence ID" value="NZ_FOZL01000001.1"/>
</dbReference>
<gene>
    <name evidence="12" type="ORF">SAMN05421771_3491</name>
</gene>
<dbReference type="InterPro" id="IPR009075">
    <property type="entry name" value="AcylCo_DH/oxidase_C"/>
</dbReference>
<dbReference type="SUPFAM" id="SSF47203">
    <property type="entry name" value="Acyl-CoA dehydrogenase C-terminal domain-like"/>
    <property type="match status" value="1"/>
</dbReference>
<evidence type="ECO:0000313" key="12">
    <source>
        <dbReference type="EMBL" id="SFS18532.1"/>
    </source>
</evidence>
<keyword evidence="7" id="KW-1133">Transmembrane helix</keyword>
<keyword evidence="13" id="KW-1185">Reference proteome</keyword>
<organism evidence="12 13">
    <name type="scientific">Granulicella pectinivorans</name>
    <dbReference type="NCBI Taxonomy" id="474950"/>
    <lineage>
        <taxon>Bacteria</taxon>
        <taxon>Pseudomonadati</taxon>
        <taxon>Acidobacteriota</taxon>
        <taxon>Terriglobia</taxon>
        <taxon>Terriglobales</taxon>
        <taxon>Acidobacteriaceae</taxon>
        <taxon>Granulicella</taxon>
    </lineage>
</organism>
<keyword evidence="5" id="KW-0560">Oxidoreductase</keyword>
<dbReference type="GO" id="GO:0003995">
    <property type="term" value="F:acyl-CoA dehydrogenase activity"/>
    <property type="evidence" value="ECO:0007669"/>
    <property type="project" value="TreeGrafter"/>
</dbReference>
<evidence type="ECO:0000259" key="11">
    <source>
        <dbReference type="Pfam" id="PF21263"/>
    </source>
</evidence>
<dbReference type="InterPro" id="IPR013786">
    <property type="entry name" value="AcylCoA_DH/ox_N"/>
</dbReference>
<dbReference type="InterPro" id="IPR006091">
    <property type="entry name" value="Acyl-CoA_Oxase/DH_mid-dom"/>
</dbReference>
<sequence>MNFFSMEGYIAYGLSTIAAGLSGCIPLVLYAALEANSAPSPSTTYVFYFATAVLVLCYAVPLVLLASRADFPSLMATIGASATSIFCLYAVAESLRHWLKAPQPPAFRSPNTNNSVPRGNTMATTTAPLSDTKKLISGGAFLITDASPADCVFPEDFTEEQKQIAEMTANFATNEVVPQSDAIEAKDFSITRRLLKEAAELGLTSIDIPEEYGGLGLDKMSSAIVAENISRQGSFSVAFSAHTGIGTLPLVWYGTPEQKAKYLPRIASGELVCAYALSEATSGSDAVNARARAVLSEDGSTYTLNGEKMWISNGGFADLYTVFAKCAVPGEDKEKLTAFLIERGTAGFTNGKEEHKLGIQGSSTTPLILSDCVIPAGNLLGEVGKGHHIAFNILNVGRYKLGNAAVGGAHRSLDTAIKYALDRKAFGKSISEFGLIQEKLANQAVGIFAGEAVCYRTVGLIDQALAGVDKNDTKAIQKQIENYAVECSIVKVWASEMLDMVVDETLQIFAGYGYVEDYPAARAYRDARINRIFEGTNEINRLIITGWLMKSAMSGKLALMPAIKNLMDEVMAGPIEKEEREGPLAEEFDILAQAKKTALFAAGVATQKYMQKIADEQEVMGAIADMIIEVYAMESTLLRAEKFAGKNDIAVAMARLYTAKAMDVVELSARKVIAAAAEGDMLKTQTAILRRLAKHDFIDTIALRRQVAKHMIDAGRYTL</sequence>
<protein>
    <recommendedName>
        <fullName evidence="14">Acyl-CoA dehydrogenase</fullName>
    </recommendedName>
</protein>
<feature type="domain" description="Acyl-CoA oxidase/dehydrogenase middle" evidence="9">
    <location>
        <begin position="274"/>
        <end position="372"/>
    </location>
</feature>
<dbReference type="SUPFAM" id="SSF56645">
    <property type="entry name" value="Acyl-CoA dehydrogenase NM domain-like"/>
    <property type="match status" value="1"/>
</dbReference>
<dbReference type="AlphaFoldDB" id="A0A1I6MS47"/>
<dbReference type="STRING" id="474950.SAMN05421771_3491"/>
<keyword evidence="4" id="KW-0274">FAD</keyword>
<dbReference type="EMBL" id="FOZL01000001">
    <property type="protein sequence ID" value="SFS18532.1"/>
    <property type="molecule type" value="Genomic_DNA"/>
</dbReference>
<dbReference type="PANTHER" id="PTHR43884">
    <property type="entry name" value="ACYL-COA DEHYDROGENASE"/>
    <property type="match status" value="1"/>
</dbReference>
<comment type="catalytic activity">
    <reaction evidence="6">
        <text>a 2,3-saturated acyl-CoA + A = a 2,3-dehydroacyl-CoA + AH2</text>
        <dbReference type="Rhea" id="RHEA:48608"/>
        <dbReference type="ChEBI" id="CHEBI:13193"/>
        <dbReference type="ChEBI" id="CHEBI:17499"/>
        <dbReference type="ChEBI" id="CHEBI:60015"/>
        <dbReference type="ChEBI" id="CHEBI:65111"/>
    </reaction>
</comment>
<dbReference type="Pfam" id="PF02771">
    <property type="entry name" value="Acyl-CoA_dh_N"/>
    <property type="match status" value="1"/>
</dbReference>
<evidence type="ECO:0000256" key="2">
    <source>
        <dbReference type="ARBA" id="ARBA00009347"/>
    </source>
</evidence>
<name>A0A1I6MS47_9BACT</name>
<keyword evidence="7" id="KW-0472">Membrane</keyword>
<keyword evidence="7" id="KW-0812">Transmembrane</keyword>
<reference evidence="12 13" key="1">
    <citation type="submission" date="2016-10" db="EMBL/GenBank/DDBJ databases">
        <authorList>
            <person name="de Groot N.N."/>
        </authorList>
    </citation>
    <scope>NUCLEOTIDE SEQUENCE [LARGE SCALE GENOMIC DNA]</scope>
    <source>
        <strain evidence="12 13">DSM 21001</strain>
    </source>
</reference>
<dbReference type="InterPro" id="IPR037069">
    <property type="entry name" value="AcylCoA_DH/ox_N_sf"/>
</dbReference>
<evidence type="ECO:0000259" key="9">
    <source>
        <dbReference type="Pfam" id="PF02770"/>
    </source>
</evidence>
<evidence type="ECO:0008006" key="14">
    <source>
        <dbReference type="Google" id="ProtNLM"/>
    </source>
</evidence>
<dbReference type="GO" id="GO:0050660">
    <property type="term" value="F:flavin adenine dinucleotide binding"/>
    <property type="evidence" value="ECO:0007669"/>
    <property type="project" value="InterPro"/>
</dbReference>